<evidence type="ECO:0000313" key="3">
    <source>
        <dbReference type="Proteomes" id="UP000193926"/>
    </source>
</evidence>
<evidence type="ECO:0000313" key="2">
    <source>
        <dbReference type="EMBL" id="OSQ48601.1"/>
    </source>
</evidence>
<feature type="signal peptide" evidence="1">
    <location>
        <begin position="1"/>
        <end position="22"/>
    </location>
</feature>
<keyword evidence="3" id="KW-1185">Reference proteome</keyword>
<sequence length="232" mass="24865">MNRLWACVAALVLGVNATVAIADDTPVVVELFTSQGCSSCPPADEMLARLGERDNIIALGLHVDYWDYIGWKDKFAHAAFTKRQKGYARSFGNRAIYTPQMVVNGVKDVVGNRPMDVTDLVQAHVEKGLAVPLTLRRSGDSLSISAPAASGLAEADVFLVRYTPAETVSIPRGENAGKKLTYTHVVTEWSDVGDWNGKAPLAASVPVTGSAPIVVLVQKKGYGPIFAAARLR</sequence>
<dbReference type="PANTHER" id="PTHR36057">
    <property type="match status" value="1"/>
</dbReference>
<proteinExistence type="predicted"/>
<accession>A0A1X4NIU0</accession>
<dbReference type="EMBL" id="JFKC01000016">
    <property type="protein sequence ID" value="OSQ48601.1"/>
    <property type="molecule type" value="Genomic_DNA"/>
</dbReference>
<dbReference type="SUPFAM" id="SSF52833">
    <property type="entry name" value="Thioredoxin-like"/>
    <property type="match status" value="1"/>
</dbReference>
<reference evidence="2 3" key="1">
    <citation type="submission" date="2014-03" db="EMBL/GenBank/DDBJ databases">
        <title>The draft genome sequence of Marivita geojedonensis KCTC 23882.</title>
        <authorList>
            <person name="Lai Q."/>
            <person name="Shao Z."/>
        </authorList>
    </citation>
    <scope>NUCLEOTIDE SEQUENCE [LARGE SCALE GENOMIC DNA]</scope>
    <source>
        <strain evidence="2 3">DPG-138</strain>
    </source>
</reference>
<dbReference type="STRING" id="1123756.MGEO_14610"/>
<dbReference type="AlphaFoldDB" id="A0A1X4NIU0"/>
<dbReference type="RefSeq" id="WP_085639340.1">
    <property type="nucleotide sequence ID" value="NZ_JFKC01000016.1"/>
</dbReference>
<organism evidence="2 3">
    <name type="scientific">Marivita geojedonensis</name>
    <dbReference type="NCBI Taxonomy" id="1123756"/>
    <lineage>
        <taxon>Bacteria</taxon>
        <taxon>Pseudomonadati</taxon>
        <taxon>Pseudomonadota</taxon>
        <taxon>Alphaproteobacteria</taxon>
        <taxon>Rhodobacterales</taxon>
        <taxon>Roseobacteraceae</taxon>
        <taxon>Marivita</taxon>
    </lineage>
</organism>
<keyword evidence="1" id="KW-0732">Signal</keyword>
<dbReference type="OrthoDB" id="9808254at2"/>
<comment type="caution">
    <text evidence="2">The sequence shown here is derived from an EMBL/GenBank/DDBJ whole genome shotgun (WGS) entry which is preliminary data.</text>
</comment>
<feature type="chain" id="PRO_5012982096" description="DUF1223 domain-containing protein" evidence="1">
    <location>
        <begin position="23"/>
        <end position="232"/>
    </location>
</feature>
<name>A0A1X4NIU0_9RHOB</name>
<dbReference type="InterPro" id="IPR010634">
    <property type="entry name" value="DUF1223"/>
</dbReference>
<dbReference type="PANTHER" id="PTHR36057:SF1">
    <property type="entry name" value="LIPOPROTEIN LIPID ATTACHMENT SITE-LIKE PROTEIN, PUTATIVE (DUF1223)-RELATED"/>
    <property type="match status" value="1"/>
</dbReference>
<dbReference type="Pfam" id="PF06764">
    <property type="entry name" value="DUF1223"/>
    <property type="match status" value="1"/>
</dbReference>
<protein>
    <recommendedName>
        <fullName evidence="4">DUF1223 domain-containing protein</fullName>
    </recommendedName>
</protein>
<dbReference type="Proteomes" id="UP000193926">
    <property type="component" value="Unassembled WGS sequence"/>
</dbReference>
<gene>
    <name evidence="2" type="ORF">MGEO_14610</name>
</gene>
<dbReference type="InterPro" id="IPR036249">
    <property type="entry name" value="Thioredoxin-like_sf"/>
</dbReference>
<evidence type="ECO:0000256" key="1">
    <source>
        <dbReference type="SAM" id="SignalP"/>
    </source>
</evidence>
<evidence type="ECO:0008006" key="4">
    <source>
        <dbReference type="Google" id="ProtNLM"/>
    </source>
</evidence>